<name>A0A1B1S6K7_9BACT</name>
<dbReference type="STRING" id="1796646.A4V02_00825"/>
<dbReference type="Proteomes" id="UP000186351">
    <property type="component" value="Chromosome"/>
</dbReference>
<organism evidence="3 4">
    <name type="scientific">Muribaculum intestinale</name>
    <dbReference type="NCBI Taxonomy" id="1796646"/>
    <lineage>
        <taxon>Bacteria</taxon>
        <taxon>Pseudomonadati</taxon>
        <taxon>Bacteroidota</taxon>
        <taxon>Bacteroidia</taxon>
        <taxon>Bacteroidales</taxon>
        <taxon>Muribaculaceae</taxon>
        <taxon>Muribaculum</taxon>
    </lineage>
</organism>
<feature type="compositionally biased region" description="Basic residues" evidence="1">
    <location>
        <begin position="1132"/>
        <end position="1142"/>
    </location>
</feature>
<dbReference type="GeneID" id="65535380"/>
<keyword evidence="4" id="KW-1185">Reference proteome</keyword>
<proteinExistence type="predicted"/>
<keyword evidence="2" id="KW-0812">Transmembrane</keyword>
<evidence type="ECO:0000256" key="1">
    <source>
        <dbReference type="SAM" id="MobiDB-lite"/>
    </source>
</evidence>
<reference evidence="4" key="1">
    <citation type="submission" date="2016-04" db="EMBL/GenBank/DDBJ databases">
        <title>Complete Genome Sequences of Twelve Strains of a Stable Defined Moderately Diverse Mouse Microbiota 2 (sDMDMm2).</title>
        <authorList>
            <person name="Uchimura Y."/>
            <person name="Wyss M."/>
            <person name="Brugiroux S."/>
            <person name="Limenitakis J.P."/>
            <person name="Stecher B."/>
            <person name="McCoy K.D."/>
            <person name="Macpherson A.J."/>
        </authorList>
    </citation>
    <scope>NUCLEOTIDE SEQUENCE [LARGE SCALE GENOMIC DNA]</scope>
    <source>
        <strain evidence="4">YL27</strain>
    </source>
</reference>
<accession>A0A1B1S6K7</accession>
<keyword evidence="2" id="KW-1133">Transmembrane helix</keyword>
<dbReference type="EMBL" id="CP015402">
    <property type="protein sequence ID" value="ANU62430.1"/>
    <property type="molecule type" value="Genomic_DNA"/>
</dbReference>
<dbReference type="PANTHER" id="PTHR30441:SF8">
    <property type="entry name" value="DUF748 DOMAIN-CONTAINING PROTEIN"/>
    <property type="match status" value="1"/>
</dbReference>
<dbReference type="AlphaFoldDB" id="A0A1B1S6K7"/>
<evidence type="ECO:0000313" key="4">
    <source>
        <dbReference type="Proteomes" id="UP000186351"/>
    </source>
</evidence>
<dbReference type="OrthoDB" id="1108503at2"/>
<evidence type="ECO:0000313" key="3">
    <source>
        <dbReference type="EMBL" id="ANU62430.1"/>
    </source>
</evidence>
<evidence type="ECO:0000256" key="2">
    <source>
        <dbReference type="SAM" id="Phobius"/>
    </source>
</evidence>
<dbReference type="GO" id="GO:0090313">
    <property type="term" value="P:regulation of protein targeting to membrane"/>
    <property type="evidence" value="ECO:0007669"/>
    <property type="project" value="TreeGrafter"/>
</dbReference>
<protein>
    <submittedName>
        <fullName evidence="3">Uncharacterized protein</fullName>
    </submittedName>
</protein>
<dbReference type="PANTHER" id="PTHR30441">
    <property type="entry name" value="DUF748 DOMAIN-CONTAINING PROTEIN"/>
    <property type="match status" value="1"/>
</dbReference>
<gene>
    <name evidence="3" type="ORF">A4V02_00825</name>
</gene>
<dbReference type="RefSeq" id="WP_068959827.1">
    <property type="nucleotide sequence ID" value="NZ_CAJTAP010000008.1"/>
</dbReference>
<dbReference type="KEGG" id="pary:A4V02_00825"/>
<accession>A0A1Z2XF63</accession>
<dbReference type="InterPro" id="IPR052894">
    <property type="entry name" value="AsmA-related"/>
</dbReference>
<keyword evidence="2" id="KW-0472">Membrane</keyword>
<dbReference type="GO" id="GO:0005886">
    <property type="term" value="C:plasma membrane"/>
    <property type="evidence" value="ECO:0007669"/>
    <property type="project" value="TreeGrafter"/>
</dbReference>
<feature type="region of interest" description="Disordered" evidence="1">
    <location>
        <begin position="1114"/>
        <end position="1142"/>
    </location>
</feature>
<sequence length="1142" mass="123992">MVKKILKWAACTVVGFILLVAVALTLIVWIMTPARLTPIVARVANDALEAHVGIGRVELTLWHTFPHLTVDIDSLTIVSEAFDSLPVGQKAFVSAESDTLLRVGRFHGAVNVAALLAAKVNLYDIELEGAAVNVVALDSLHANYDIFPATEPADDSTGPVFVPDISLNRFDIVDSLSVSYRSIADSVNIRLVLAKSPLVENAEGGYALSVESMLDIDMPQALVARPVTINLGGAVKWNSDKPMLMSLSDFGLDVGTPSGGSIKSVWNTTLDFTEPLAITELTFEVGPFAPAAAIGLLPEHIRSEIGSIDSGMEIVVTGEFTKPFRPMTDSIPSMALSIKIPRCSVVYDSTVKIDRIEADMDIALPGNIDSMTVTVNALRLGGMGADITVNGVVGSLTTDPAFTGKVTLESRLARLPRQLLAMLPDSTVVGGIVRLDTGMKCRASDFSMANFHRLILDGALYIDDFTFDSPGYGVSCYTRHSEVKLGTSGSFVTANNVKVDSLLTLSMNTDTISAIVDGMTIRLKNAKAGAGCLNRPPSADSTAVIPFGGMLKADMVSYVDTDSSRMSLADIAARFALRRYEHNAHLPQVNVNADAGSIFFTDRKNFMGLRKSHFEVNAHIKPRRVRNREFTAADSARFAARRAGWEAERAMHAGADSIDLSVDESTGRLLRRLQMSGRLTAERGGMFSPYFPLRNRISRFDMEFSTDSVVLRNVRYECGRSDFTINGSVSNIRRALTRGGKLELDWNLHSDSLNVNELVQALYRGADYAAKSDGTAVNVDARSEADLDRMADNASMSADSVSAVLIPMNLDARLNVSADNIVYSDMDMHDFKGELLVSEGALNLHNLHASSEMGRVSLNALYSAPDRKEMRFGMGLDLTGIDIKKFVGMVPAVDSLMPLLNSFEGIIDASIAATADIDTTMNIVMPSLDAAIRLNGRDLVLLDGETFRTLAKWLMFKDKQKNVIEHMEAEMLVRNSMVQLFPFVFDFDRYRLAVMGSNDLDLNFKYHISVLKSPLPFKFGINLSGNPDDMKVRLGGAKYKPGDVGESMAIVADTRVNLLKEIDNVFKRGSRAARLGALKIEGAVPPVTDGREVADTISAADSLVFIKEGLLPAPPPLPANGDDDVAPVDKKSKNKRNKNKKE</sequence>
<feature type="transmembrane region" description="Helical" evidence="2">
    <location>
        <begin position="12"/>
        <end position="32"/>
    </location>
</feature>